<proteinExistence type="predicted"/>
<keyword evidence="3" id="KW-1185">Reference proteome</keyword>
<keyword evidence="1" id="KW-0732">Signal</keyword>
<dbReference type="RefSeq" id="WP_130538980.1">
    <property type="nucleotide sequence ID" value="NZ_CP042431.1"/>
</dbReference>
<dbReference type="Proteomes" id="UP000293874">
    <property type="component" value="Unassembled WGS sequence"/>
</dbReference>
<dbReference type="EMBL" id="SGXA01000001">
    <property type="protein sequence ID" value="RZS74520.1"/>
    <property type="molecule type" value="Genomic_DNA"/>
</dbReference>
<dbReference type="AlphaFoldDB" id="A0A4Q7MZ40"/>
<reference evidence="2 3" key="1">
    <citation type="submission" date="2019-02" db="EMBL/GenBank/DDBJ databases">
        <title>Genomic Encyclopedia of Type Strains, Phase IV (KMG-IV): sequencing the most valuable type-strain genomes for metagenomic binning, comparative biology and taxonomic classification.</title>
        <authorList>
            <person name="Goeker M."/>
        </authorList>
    </citation>
    <scope>NUCLEOTIDE SEQUENCE [LARGE SCALE GENOMIC DNA]</scope>
    <source>
        <strain evidence="2 3">DSM 18116</strain>
    </source>
</reference>
<comment type="caution">
    <text evidence="2">The sequence shown here is derived from an EMBL/GenBank/DDBJ whole genome shotgun (WGS) entry which is preliminary data.</text>
</comment>
<feature type="signal peptide" evidence="1">
    <location>
        <begin position="1"/>
        <end position="20"/>
    </location>
</feature>
<evidence type="ECO:0000313" key="2">
    <source>
        <dbReference type="EMBL" id="RZS74520.1"/>
    </source>
</evidence>
<sequence length="246" mass="26954">MRIYNINYLLLLLLTVVAGACSKQKTPEESPATVMLFNALEDGITIRANLSGQHPIQYNTALLLPPRNHTKIHSKQAVQPFAFYASADTMPKDEPVWSGDLTLQSGNIYSLFLYSGAQQAEALLLEEKLPGFSKDSVTYVRFANMSNGQPVSANIQGKPHGSLISQLDFKSVSAFIPLPADMSVSNYVFEIRDATTEALLAAYTANSIGDYSSINNFLHKPMTLVLTGKRGGTGENLPKLNFFPNY</sequence>
<dbReference type="PROSITE" id="PS51257">
    <property type="entry name" value="PROKAR_LIPOPROTEIN"/>
    <property type="match status" value="1"/>
</dbReference>
<evidence type="ECO:0000256" key="1">
    <source>
        <dbReference type="SAM" id="SignalP"/>
    </source>
</evidence>
<feature type="chain" id="PRO_5020229503" description="DUF4397 domain-containing protein" evidence="1">
    <location>
        <begin position="21"/>
        <end position="246"/>
    </location>
</feature>
<accession>A0A4Q7MZ40</accession>
<dbReference type="OrthoDB" id="9792011at2"/>
<evidence type="ECO:0008006" key="4">
    <source>
        <dbReference type="Google" id="ProtNLM"/>
    </source>
</evidence>
<evidence type="ECO:0000313" key="3">
    <source>
        <dbReference type="Proteomes" id="UP000293874"/>
    </source>
</evidence>
<gene>
    <name evidence="2" type="ORF">EV199_0368</name>
</gene>
<protein>
    <recommendedName>
        <fullName evidence="4">DUF4397 domain-containing protein</fullName>
    </recommendedName>
</protein>
<organism evidence="2 3">
    <name type="scientific">Pseudobacter ginsenosidimutans</name>
    <dbReference type="NCBI Taxonomy" id="661488"/>
    <lineage>
        <taxon>Bacteria</taxon>
        <taxon>Pseudomonadati</taxon>
        <taxon>Bacteroidota</taxon>
        <taxon>Chitinophagia</taxon>
        <taxon>Chitinophagales</taxon>
        <taxon>Chitinophagaceae</taxon>
        <taxon>Pseudobacter</taxon>
    </lineage>
</organism>
<name>A0A4Q7MZ40_9BACT</name>